<name>A0AAD1T9F5_PELCU</name>
<evidence type="ECO:0000256" key="1">
    <source>
        <dbReference type="SAM" id="MobiDB-lite"/>
    </source>
</evidence>
<proteinExistence type="predicted"/>
<protein>
    <submittedName>
        <fullName evidence="2">Uncharacterized protein</fullName>
    </submittedName>
</protein>
<feature type="compositionally biased region" description="Polar residues" evidence="1">
    <location>
        <begin position="32"/>
        <end position="42"/>
    </location>
</feature>
<feature type="compositionally biased region" description="Low complexity" evidence="1">
    <location>
        <begin position="88"/>
        <end position="97"/>
    </location>
</feature>
<feature type="compositionally biased region" description="Basic residues" evidence="1">
    <location>
        <begin position="56"/>
        <end position="68"/>
    </location>
</feature>
<reference evidence="2" key="1">
    <citation type="submission" date="2022-03" db="EMBL/GenBank/DDBJ databases">
        <authorList>
            <person name="Alioto T."/>
            <person name="Alioto T."/>
            <person name="Gomez Garrido J."/>
        </authorList>
    </citation>
    <scope>NUCLEOTIDE SEQUENCE</scope>
</reference>
<dbReference type="EMBL" id="OW240922">
    <property type="protein sequence ID" value="CAH2322010.1"/>
    <property type="molecule type" value="Genomic_DNA"/>
</dbReference>
<sequence>MPEPQTHPKMAPEAQSELEASEESLVEGEPFTSIQSGGVSHSSKSDEDLSPSTKNDKKKPKQKNKKPPARPTKGLEDKPSRSPGQNGGVVPPIVGGVWRTKVPSNTYG</sequence>
<evidence type="ECO:0000313" key="3">
    <source>
        <dbReference type="Proteomes" id="UP001295444"/>
    </source>
</evidence>
<dbReference type="Proteomes" id="UP001295444">
    <property type="component" value="Chromosome 11"/>
</dbReference>
<keyword evidence="3" id="KW-1185">Reference proteome</keyword>
<dbReference type="AlphaFoldDB" id="A0AAD1T9F5"/>
<evidence type="ECO:0000313" key="2">
    <source>
        <dbReference type="EMBL" id="CAH2322010.1"/>
    </source>
</evidence>
<organism evidence="2 3">
    <name type="scientific">Pelobates cultripes</name>
    <name type="common">Western spadefoot toad</name>
    <dbReference type="NCBI Taxonomy" id="61616"/>
    <lineage>
        <taxon>Eukaryota</taxon>
        <taxon>Metazoa</taxon>
        <taxon>Chordata</taxon>
        <taxon>Craniata</taxon>
        <taxon>Vertebrata</taxon>
        <taxon>Euteleostomi</taxon>
        <taxon>Amphibia</taxon>
        <taxon>Batrachia</taxon>
        <taxon>Anura</taxon>
        <taxon>Pelobatoidea</taxon>
        <taxon>Pelobatidae</taxon>
        <taxon>Pelobates</taxon>
    </lineage>
</organism>
<feature type="region of interest" description="Disordered" evidence="1">
    <location>
        <begin position="1"/>
        <end position="108"/>
    </location>
</feature>
<accession>A0AAD1T9F5</accession>
<gene>
    <name evidence="2" type="ORF">PECUL_23A040313</name>
</gene>